<dbReference type="Proteomes" id="UP000507470">
    <property type="component" value="Unassembled WGS sequence"/>
</dbReference>
<dbReference type="GO" id="GO:0046872">
    <property type="term" value="F:metal ion binding"/>
    <property type="evidence" value="ECO:0007669"/>
    <property type="project" value="InterPro"/>
</dbReference>
<organism evidence="5 6">
    <name type="scientific">Mytilus coruscus</name>
    <name type="common">Sea mussel</name>
    <dbReference type="NCBI Taxonomy" id="42192"/>
    <lineage>
        <taxon>Eukaryota</taxon>
        <taxon>Metazoa</taxon>
        <taxon>Spiralia</taxon>
        <taxon>Lophotrochozoa</taxon>
        <taxon>Mollusca</taxon>
        <taxon>Bivalvia</taxon>
        <taxon>Autobranchia</taxon>
        <taxon>Pteriomorphia</taxon>
        <taxon>Mytilida</taxon>
        <taxon>Mytiloidea</taxon>
        <taxon>Mytilidae</taxon>
        <taxon>Mytilinae</taxon>
        <taxon>Mytilus</taxon>
    </lineage>
</organism>
<dbReference type="Pfam" id="PF02825">
    <property type="entry name" value="WWE"/>
    <property type="match status" value="1"/>
</dbReference>
<feature type="compositionally biased region" description="Basic and acidic residues" evidence="1">
    <location>
        <begin position="155"/>
        <end position="166"/>
    </location>
</feature>
<gene>
    <name evidence="5" type="ORF">MCOR_43696</name>
</gene>
<dbReference type="SUPFAM" id="SSF159034">
    <property type="entry name" value="Mib/herc2 domain-like"/>
    <property type="match status" value="2"/>
</dbReference>
<evidence type="ECO:0000313" key="6">
    <source>
        <dbReference type="Proteomes" id="UP000507470"/>
    </source>
</evidence>
<reference evidence="5 6" key="1">
    <citation type="submission" date="2020-06" db="EMBL/GenBank/DDBJ databases">
        <authorList>
            <person name="Li R."/>
            <person name="Bekaert M."/>
        </authorList>
    </citation>
    <scope>NUCLEOTIDE SEQUENCE [LARGE SCALE GENOMIC DNA]</scope>
    <source>
        <strain evidence="6">wild</strain>
    </source>
</reference>
<dbReference type="PROSITE" id="PS50234">
    <property type="entry name" value="VWFA"/>
    <property type="match status" value="1"/>
</dbReference>
<feature type="compositionally biased region" description="Polar residues" evidence="1">
    <location>
        <begin position="187"/>
        <end position="196"/>
    </location>
</feature>
<evidence type="ECO:0000259" key="2">
    <source>
        <dbReference type="PROSITE" id="PS50234"/>
    </source>
</evidence>
<feature type="domain" description="MIB/HERC2" evidence="4">
    <location>
        <begin position="690"/>
        <end position="762"/>
    </location>
</feature>
<dbReference type="InterPro" id="IPR037197">
    <property type="entry name" value="WWE_dom_sf"/>
</dbReference>
<evidence type="ECO:0000259" key="4">
    <source>
        <dbReference type="PROSITE" id="PS51416"/>
    </source>
</evidence>
<dbReference type="SUPFAM" id="SSF117839">
    <property type="entry name" value="WWE domain"/>
    <property type="match status" value="1"/>
</dbReference>
<dbReference type="GO" id="GO:0004842">
    <property type="term" value="F:ubiquitin-protein transferase activity"/>
    <property type="evidence" value="ECO:0007669"/>
    <property type="project" value="InterPro"/>
</dbReference>
<dbReference type="InterPro" id="IPR036465">
    <property type="entry name" value="vWFA_dom_sf"/>
</dbReference>
<accession>A0A6J8DS32</accession>
<feature type="region of interest" description="Disordered" evidence="1">
    <location>
        <begin position="226"/>
        <end position="246"/>
    </location>
</feature>
<feature type="region of interest" description="Disordered" evidence="1">
    <location>
        <begin position="265"/>
        <end position="297"/>
    </location>
</feature>
<dbReference type="OrthoDB" id="6099403at2759"/>
<feature type="compositionally biased region" description="Polar residues" evidence="1">
    <location>
        <begin position="265"/>
        <end position="275"/>
    </location>
</feature>
<feature type="domain" description="WWE" evidence="3">
    <location>
        <begin position="886"/>
        <end position="962"/>
    </location>
</feature>
<dbReference type="PROSITE" id="PS51416">
    <property type="entry name" value="MIB_HERC2"/>
    <property type="match status" value="2"/>
</dbReference>
<dbReference type="InterPro" id="IPR002035">
    <property type="entry name" value="VWF_A"/>
</dbReference>
<dbReference type="SUPFAM" id="SSF53300">
    <property type="entry name" value="vWA-like"/>
    <property type="match status" value="1"/>
</dbReference>
<name>A0A6J8DS32_MYTCO</name>
<dbReference type="Gene3D" id="3.40.50.410">
    <property type="entry name" value="von Willebrand factor, type A domain"/>
    <property type="match status" value="1"/>
</dbReference>
<feature type="region of interest" description="Disordered" evidence="1">
    <location>
        <begin position="202"/>
        <end position="221"/>
    </location>
</feature>
<dbReference type="Gene3D" id="2.30.30.40">
    <property type="entry name" value="SH3 Domains"/>
    <property type="match status" value="2"/>
</dbReference>
<dbReference type="EMBL" id="CACVKT020007772">
    <property type="protein sequence ID" value="CAC5410517.1"/>
    <property type="molecule type" value="Genomic_DNA"/>
</dbReference>
<dbReference type="GO" id="GO:0016567">
    <property type="term" value="P:protein ubiquitination"/>
    <property type="evidence" value="ECO:0007669"/>
    <property type="project" value="InterPro"/>
</dbReference>
<proteinExistence type="predicted"/>
<feature type="domain" description="VWFA" evidence="2">
    <location>
        <begin position="430"/>
        <end position="630"/>
    </location>
</feature>
<dbReference type="Gene3D" id="3.30.720.50">
    <property type="match status" value="1"/>
</dbReference>
<dbReference type="Pfam" id="PF06701">
    <property type="entry name" value="MIB_HERC2"/>
    <property type="match status" value="1"/>
</dbReference>
<keyword evidence="6" id="KW-1185">Reference proteome</keyword>
<dbReference type="InterPro" id="IPR037252">
    <property type="entry name" value="Mib_Herc2_sf"/>
</dbReference>
<sequence length="964" mass="110033">MEILSKMHMNSEDTINNQDNRHFEKLEVILSVLEDKYGKHNSALKEVKNKVVTLLEKVGQLTTDVKKLQLYTFKTKSYDVELEKTTGHGDSLRHRTVLKSIEQCKVIENWSKTNEDIEELSEDGVSIESTESINNHFKCGFSSHTSALKAQPNMRENEFDNKENTSSKKAQTNRRTNDLDNKVNCPSKETQVNRITNDSYYKDSKVNFPSEETQADDLDNKHIFSSEETQLDENTNDSDIKGNRNVSLGTDLSHQCLQNYDSIKSNIPNQQVADKTSNKTDPTDTERRRRTESVHISPSRNVKTVCKNEFGYKQKRSEMSSDNRVAYHSRDICFQGNDIKWDLQLPTEPIPISNIKVKSSLADRKPNMTERPPMSKLHEFVEDEVYGFNPDDISKPRNIREWLAYSEQLRINSLVKLQSGHIQRGRHGHDVTLVLDCSERMRGKKFTTMIEAAKKYVNGIKQVKMTRLLEDNISLAVFGGTSGIIVESTSNYDLVLEQISQLRPEGEAPLVGGFLMGLAGVLGAGATSQILETEVPGYMIVFTDETSGNTSTDKKKEFGIDPFYLTGNFHKQAEMSGIILQIASHSIKIFYVPIGENTRNEVMETAVRETKGKIIHLNELHRLVKLTQVLILAAQVASDLRHTNPNPTAEDVRLRIFQRTSNPDDAHDDCVDLVLEFVKPMCTDRKRGLYNELVCRTLQLGDRVRRGQDWRFQEQDSGLAGTVVGQEPGSKAVWVEWDSGHLNVYIYDELNHIYSIKKVHEPRVLFDEMVAVGCKVTRGNDWTFDNADGGPGTIGTVLKVKQNGSVVVRWHCKNTGEYKMGMNGLFEIQICNDSSTSKLTYSTDKTTNKYQSADFSFEHVNTGHLKNTSTAHTEQRNAQEQEHYDEYVLNVNDESVNVSWEHEDGIEWKRYAKNLNTRIEKAYRRNKVGNIILQFEKETYVIHFKTMVKENTKTKKQVRVRRKD</sequence>
<feature type="domain" description="MIB/HERC2" evidence="4">
    <location>
        <begin position="761"/>
        <end position="834"/>
    </location>
</feature>
<evidence type="ECO:0000256" key="1">
    <source>
        <dbReference type="SAM" id="MobiDB-lite"/>
    </source>
</evidence>
<feature type="compositionally biased region" description="Basic and acidic residues" evidence="1">
    <location>
        <begin position="276"/>
        <end position="293"/>
    </location>
</feature>
<protein>
    <submittedName>
        <fullName evidence="5">Uncharacterized protein</fullName>
    </submittedName>
</protein>
<dbReference type="AlphaFoldDB" id="A0A6J8DS32"/>
<dbReference type="InterPro" id="IPR004170">
    <property type="entry name" value="WWE_dom"/>
</dbReference>
<evidence type="ECO:0000313" key="5">
    <source>
        <dbReference type="EMBL" id="CAC5410517.1"/>
    </source>
</evidence>
<dbReference type="InterPro" id="IPR010606">
    <property type="entry name" value="Mib_Herc2"/>
</dbReference>
<dbReference type="PROSITE" id="PS50918">
    <property type="entry name" value="WWE"/>
    <property type="match status" value="1"/>
</dbReference>
<feature type="region of interest" description="Disordered" evidence="1">
    <location>
        <begin position="146"/>
        <end position="196"/>
    </location>
</feature>
<dbReference type="CDD" id="cd00198">
    <property type="entry name" value="vWFA"/>
    <property type="match status" value="1"/>
</dbReference>
<dbReference type="Pfam" id="PF00092">
    <property type="entry name" value="VWA"/>
    <property type="match status" value="1"/>
</dbReference>
<evidence type="ECO:0000259" key="3">
    <source>
        <dbReference type="PROSITE" id="PS50918"/>
    </source>
</evidence>